<dbReference type="GO" id="GO:0004476">
    <property type="term" value="F:mannose-6-phosphate isomerase activity"/>
    <property type="evidence" value="ECO:0007669"/>
    <property type="project" value="UniProtKB-EC"/>
</dbReference>
<proteinExistence type="inferred from homology"/>
<evidence type="ECO:0000259" key="14">
    <source>
        <dbReference type="Pfam" id="PF20512"/>
    </source>
</evidence>
<dbReference type="EMBL" id="CAJFCJ010000004">
    <property type="protein sequence ID" value="CAD5113496.1"/>
    <property type="molecule type" value="Genomic_DNA"/>
</dbReference>
<feature type="binding site" evidence="11">
    <location>
        <position position="125"/>
    </location>
    <ligand>
        <name>Zn(2+)</name>
        <dbReference type="ChEBI" id="CHEBI:29105"/>
    </ligand>
</feature>
<evidence type="ECO:0000256" key="11">
    <source>
        <dbReference type="PIRSR" id="PIRSR001480-2"/>
    </source>
</evidence>
<dbReference type="FunFam" id="2.60.120.10:FF:000044">
    <property type="entry name" value="Mannose-6-phosphate isomerase"/>
    <property type="match status" value="1"/>
</dbReference>
<dbReference type="CDD" id="cd07011">
    <property type="entry name" value="cupin_PMI_type_I_N"/>
    <property type="match status" value="1"/>
</dbReference>
<dbReference type="PROSITE" id="PS00966">
    <property type="entry name" value="PMI_I_2"/>
    <property type="match status" value="1"/>
</dbReference>
<dbReference type="Pfam" id="PF20512">
    <property type="entry name" value="PMI_typeI_hel"/>
    <property type="match status" value="1"/>
</dbReference>
<dbReference type="PIRSF" id="PIRSF001480">
    <property type="entry name" value="Mannose-6-phosphate_isomerase"/>
    <property type="match status" value="1"/>
</dbReference>
<comment type="caution">
    <text evidence="15">The sequence shown here is derived from an EMBL/GenBank/DDBJ whole genome shotgun (WGS) entry which is preliminary data.</text>
</comment>
<reference evidence="15 16" key="1">
    <citation type="submission" date="2020-08" db="EMBL/GenBank/DDBJ databases">
        <authorList>
            <person name="Hejnol A."/>
        </authorList>
    </citation>
    <scope>NUCLEOTIDE SEQUENCE [LARGE SCALE GENOMIC DNA]</scope>
</reference>
<dbReference type="Gene3D" id="2.60.120.10">
    <property type="entry name" value="Jelly Rolls"/>
    <property type="match status" value="2"/>
</dbReference>
<name>A0A7I8VBD4_9ANNE</name>
<dbReference type="InterPro" id="IPR018050">
    <property type="entry name" value="Pmannose_isomerase-type1_CS"/>
</dbReference>
<evidence type="ECO:0000313" key="15">
    <source>
        <dbReference type="EMBL" id="CAD5113496.1"/>
    </source>
</evidence>
<keyword evidence="6 11" id="KW-0862">Zinc</keyword>
<gene>
    <name evidence="15" type="ORF">DGYR_LOCUS2473</name>
</gene>
<keyword evidence="5 11" id="KW-0479">Metal-binding</keyword>
<feature type="binding site" evidence="11">
    <location>
        <position position="98"/>
    </location>
    <ligand>
        <name>Zn(2+)</name>
        <dbReference type="ChEBI" id="CHEBI:29105"/>
    </ligand>
</feature>
<evidence type="ECO:0000256" key="7">
    <source>
        <dbReference type="ARBA" id="ARBA00023235"/>
    </source>
</evidence>
<keyword evidence="16" id="KW-1185">Reference proteome</keyword>
<dbReference type="Pfam" id="PF20511">
    <property type="entry name" value="PMI_typeI_cat"/>
    <property type="match status" value="1"/>
</dbReference>
<dbReference type="GO" id="GO:0005975">
    <property type="term" value="P:carbohydrate metabolic process"/>
    <property type="evidence" value="ECO:0007669"/>
    <property type="project" value="InterPro"/>
</dbReference>
<dbReference type="GO" id="GO:0009298">
    <property type="term" value="P:GDP-mannose biosynthetic process"/>
    <property type="evidence" value="ECO:0007669"/>
    <property type="project" value="UniProtKB-UniPathway"/>
</dbReference>
<dbReference type="UniPathway" id="UPA00126">
    <property type="reaction ID" value="UER00423"/>
</dbReference>
<accession>A0A7I8VBD4</accession>
<dbReference type="PANTHER" id="PTHR10309">
    <property type="entry name" value="MANNOSE-6-PHOSPHATE ISOMERASE"/>
    <property type="match status" value="1"/>
</dbReference>
<protein>
    <recommendedName>
        <fullName evidence="4">mannose-6-phosphate isomerase</fullName>
        <ecNumber evidence="4">5.3.1.8</ecNumber>
    </recommendedName>
    <alternativeName>
        <fullName evidence="8">Phosphohexomutase</fullName>
    </alternativeName>
    <alternativeName>
        <fullName evidence="9">Phosphomannose isomerase</fullName>
    </alternativeName>
</protein>
<dbReference type="InterPro" id="IPR014710">
    <property type="entry name" value="RmlC-like_jellyroll"/>
</dbReference>
<evidence type="ECO:0000256" key="5">
    <source>
        <dbReference type="ARBA" id="ARBA00022723"/>
    </source>
</evidence>
<comment type="pathway">
    <text evidence="2 12">Nucleotide-sugar biosynthesis; GDP-alpha-D-mannose biosynthesis; alpha-D-mannose 1-phosphate from D-fructose 6-phosphate: step 1/2.</text>
</comment>
<evidence type="ECO:0000256" key="2">
    <source>
        <dbReference type="ARBA" id="ARBA00004666"/>
    </source>
</evidence>
<comment type="cofactor">
    <cofactor evidence="11">
        <name>Zn(2+)</name>
        <dbReference type="ChEBI" id="CHEBI:29105"/>
    </cofactor>
    <text evidence="11">Binds 1 zinc ion per subunit.</text>
</comment>
<dbReference type="AlphaFoldDB" id="A0A7I8VBD4"/>
<feature type="binding site" evidence="11">
    <location>
        <position position="100"/>
    </location>
    <ligand>
        <name>Zn(2+)</name>
        <dbReference type="ChEBI" id="CHEBI:29105"/>
    </ligand>
</feature>
<comment type="catalytic activity">
    <reaction evidence="1">
        <text>D-mannose 6-phosphate = D-fructose 6-phosphate</text>
        <dbReference type="Rhea" id="RHEA:12356"/>
        <dbReference type="ChEBI" id="CHEBI:58735"/>
        <dbReference type="ChEBI" id="CHEBI:61527"/>
        <dbReference type="EC" id="5.3.1.8"/>
    </reaction>
</comment>
<evidence type="ECO:0000256" key="8">
    <source>
        <dbReference type="ARBA" id="ARBA00029741"/>
    </source>
</evidence>
<dbReference type="InterPro" id="IPR001250">
    <property type="entry name" value="Man6P_Isoase-1"/>
</dbReference>
<organism evidence="15 16">
    <name type="scientific">Dimorphilus gyrociliatus</name>
    <dbReference type="NCBI Taxonomy" id="2664684"/>
    <lineage>
        <taxon>Eukaryota</taxon>
        <taxon>Metazoa</taxon>
        <taxon>Spiralia</taxon>
        <taxon>Lophotrochozoa</taxon>
        <taxon>Annelida</taxon>
        <taxon>Polychaeta</taxon>
        <taxon>Polychaeta incertae sedis</taxon>
        <taxon>Dinophilidae</taxon>
        <taxon>Dimorphilus</taxon>
    </lineage>
</organism>
<evidence type="ECO:0000256" key="6">
    <source>
        <dbReference type="ARBA" id="ARBA00022833"/>
    </source>
</evidence>
<dbReference type="PROSITE" id="PS00965">
    <property type="entry name" value="PMI_I_1"/>
    <property type="match status" value="1"/>
</dbReference>
<evidence type="ECO:0000256" key="10">
    <source>
        <dbReference type="PIRSR" id="PIRSR001480-1"/>
    </source>
</evidence>
<dbReference type="InterPro" id="IPR016305">
    <property type="entry name" value="Mannose-6-P_Isomerase"/>
</dbReference>
<evidence type="ECO:0000313" key="16">
    <source>
        <dbReference type="Proteomes" id="UP000549394"/>
    </source>
</evidence>
<dbReference type="SUPFAM" id="SSF51182">
    <property type="entry name" value="RmlC-like cupins"/>
    <property type="match status" value="1"/>
</dbReference>
<dbReference type="PRINTS" id="PR00714">
    <property type="entry name" value="MAN6PISMRASE"/>
</dbReference>
<dbReference type="InterPro" id="IPR046457">
    <property type="entry name" value="PMI_typeI_cat"/>
</dbReference>
<dbReference type="PANTHER" id="PTHR10309:SF0">
    <property type="entry name" value="MANNOSE-6-PHOSPHATE ISOMERASE"/>
    <property type="match status" value="1"/>
</dbReference>
<dbReference type="Gene3D" id="1.10.441.10">
    <property type="entry name" value="Phosphomannose Isomerase, domain 2"/>
    <property type="match status" value="1"/>
</dbReference>
<evidence type="ECO:0000256" key="4">
    <source>
        <dbReference type="ARBA" id="ARBA00011956"/>
    </source>
</evidence>
<evidence type="ECO:0000256" key="9">
    <source>
        <dbReference type="ARBA" id="ARBA00030762"/>
    </source>
</evidence>
<dbReference type="OrthoDB" id="6605218at2759"/>
<dbReference type="InterPro" id="IPR046458">
    <property type="entry name" value="PMI_typeI_hel"/>
</dbReference>
<evidence type="ECO:0000256" key="1">
    <source>
        <dbReference type="ARBA" id="ARBA00000757"/>
    </source>
</evidence>
<comment type="similarity">
    <text evidence="3">Belongs to the mannose-6-phosphate isomerase type 1 family.</text>
</comment>
<evidence type="ECO:0000256" key="12">
    <source>
        <dbReference type="RuleBase" id="RU004248"/>
    </source>
</evidence>
<dbReference type="GO" id="GO:0005829">
    <property type="term" value="C:cytosol"/>
    <property type="evidence" value="ECO:0007669"/>
    <property type="project" value="TreeGrafter"/>
</dbReference>
<keyword evidence="7" id="KW-0413">Isomerase</keyword>
<dbReference type="NCBIfam" id="TIGR00218">
    <property type="entry name" value="manA"/>
    <property type="match status" value="1"/>
</dbReference>
<dbReference type="EC" id="5.3.1.8" evidence="4"/>
<evidence type="ECO:0000259" key="13">
    <source>
        <dbReference type="Pfam" id="PF20511"/>
    </source>
</evidence>
<sequence>MIELECAVQKYAWGKIGQDSAVASLTGKRNTNFSIDDHPYAELWMGTHPKGPSVIKQTKQTLSDYLKENPEANVQSSKAGQLTFLFKVLSVNKALSIQAHPNKDHAIILHEKDPEHYPDDNHKPEMAIALTKFEGLCGFRPKNEIIDFMSEIEELREIVSNESYQKLKTASNDDSIKAAVKECFSALMNYDADQIKVLLKRTLDNLSKFDERNRKEKLAELFERIHSQFPGDVGCYCVYFLNFMKLEPGEAMFLRANLPHAYLSGDCVECMACSDNVVRAGLTPKFKDVEVLTQMLDYSCKSAQDNLFQHNEQDSFCKVYSPPVLDFAVDKITIPANQNYTLPEKVSASIILVVDGCAEAQESNIENGISEGGIYLLPAKKSVNLFSKKDLLLFRSYTPL</sequence>
<feature type="binding site" evidence="11">
    <location>
        <position position="260"/>
    </location>
    <ligand>
        <name>Zn(2+)</name>
        <dbReference type="ChEBI" id="CHEBI:29105"/>
    </ligand>
</feature>
<dbReference type="InterPro" id="IPR011051">
    <property type="entry name" value="RmlC_Cupin_sf"/>
</dbReference>
<feature type="domain" description="Phosphomannose isomerase type I catalytic" evidence="13">
    <location>
        <begin position="1"/>
        <end position="141"/>
    </location>
</feature>
<dbReference type="GO" id="GO:0008270">
    <property type="term" value="F:zinc ion binding"/>
    <property type="evidence" value="ECO:0007669"/>
    <property type="project" value="InterPro"/>
</dbReference>
<feature type="active site" evidence="10">
    <location>
        <position position="279"/>
    </location>
</feature>
<feature type="domain" description="Phosphomannose isomerase type I helical insertion" evidence="14">
    <location>
        <begin position="165"/>
        <end position="241"/>
    </location>
</feature>
<evidence type="ECO:0000256" key="3">
    <source>
        <dbReference type="ARBA" id="ARBA00010772"/>
    </source>
</evidence>
<dbReference type="Proteomes" id="UP000549394">
    <property type="component" value="Unassembled WGS sequence"/>
</dbReference>